<dbReference type="Proteomes" id="UP001500724">
    <property type="component" value="Unassembled WGS sequence"/>
</dbReference>
<evidence type="ECO:0000313" key="1">
    <source>
        <dbReference type="EMBL" id="GAA0666772.1"/>
    </source>
</evidence>
<gene>
    <name evidence="1" type="ORF">GCM10009535_53210</name>
</gene>
<comment type="caution">
    <text evidence="1">The sequence shown here is derived from an EMBL/GenBank/DDBJ whole genome shotgun (WGS) entry which is preliminary data.</text>
</comment>
<keyword evidence="2" id="KW-1185">Reference proteome</keyword>
<sequence length="95" mass="10482">MPVWRDEHWQVFRVRDAVPLVSAPGTVVRTDGAGLVLRVSRPGEVTVRVAWSPWLRSDGGCLSRAGEFTRLTVSAPGEYRISSEYGPSRARAARC</sequence>
<protein>
    <submittedName>
        <fullName evidence="1">Uncharacterized protein</fullName>
    </submittedName>
</protein>
<evidence type="ECO:0000313" key="2">
    <source>
        <dbReference type="Proteomes" id="UP001500724"/>
    </source>
</evidence>
<dbReference type="EMBL" id="BAAAGU010000072">
    <property type="protein sequence ID" value="GAA0666772.1"/>
    <property type="molecule type" value="Genomic_DNA"/>
</dbReference>
<reference evidence="1 2" key="1">
    <citation type="journal article" date="2019" name="Int. J. Syst. Evol. Microbiol.">
        <title>The Global Catalogue of Microorganisms (GCM) 10K type strain sequencing project: providing services to taxonomists for standard genome sequencing and annotation.</title>
        <authorList>
            <consortium name="The Broad Institute Genomics Platform"/>
            <consortium name="The Broad Institute Genome Sequencing Center for Infectious Disease"/>
            <person name="Wu L."/>
            <person name="Ma J."/>
        </authorList>
    </citation>
    <scope>NUCLEOTIDE SEQUENCE [LARGE SCALE GENOMIC DNA]</scope>
    <source>
        <strain evidence="1 2">JCM 10367</strain>
    </source>
</reference>
<proteinExistence type="predicted"/>
<accession>A0ABN1HTH3</accession>
<organism evidence="1 2">
    <name type="scientific">Streptomyces thermocarboxydovorans</name>
    <dbReference type="NCBI Taxonomy" id="59298"/>
    <lineage>
        <taxon>Bacteria</taxon>
        <taxon>Bacillati</taxon>
        <taxon>Actinomycetota</taxon>
        <taxon>Actinomycetes</taxon>
        <taxon>Kitasatosporales</taxon>
        <taxon>Streptomycetaceae</taxon>
        <taxon>Streptomyces</taxon>
    </lineage>
</organism>
<name>A0ABN1HTH3_9ACTN</name>